<comment type="similarity">
    <text evidence="1">Belongs to the site-specific recombinase resolvase family.</text>
</comment>
<dbReference type="OrthoDB" id="9797501at2"/>
<evidence type="ECO:0000259" key="2">
    <source>
        <dbReference type="PROSITE" id="PS51736"/>
    </source>
</evidence>
<dbReference type="InterPro" id="IPR006119">
    <property type="entry name" value="Resolv_N"/>
</dbReference>
<dbReference type="InterPro" id="IPR050639">
    <property type="entry name" value="SSR_resolvase"/>
</dbReference>
<dbReference type="CDD" id="cd03768">
    <property type="entry name" value="SR_ResInv"/>
    <property type="match status" value="1"/>
</dbReference>
<sequence>MYNYQRVSTKRQSVGRQDFQLDKLGIKFTKSYIDKISGKNTDRAELNKLMLDAKEGDIIYVESISRLARNVDDLRSLCAYFIDKGVTVNFLKEGISTNGDSYKFMLTILGAIAEIERERISELVRQGVERCKETGKTKTGKWFGGQYKKIEDLPKEFFKYYTKMKEGIITKVEMTKLLKISKPTLFRWIRLYESNMEG</sequence>
<organism evidence="3 4">
    <name type="scientific">Clostridium drakei</name>
    <dbReference type="NCBI Taxonomy" id="332101"/>
    <lineage>
        <taxon>Bacteria</taxon>
        <taxon>Bacillati</taxon>
        <taxon>Bacillota</taxon>
        <taxon>Clostridia</taxon>
        <taxon>Eubacteriales</taxon>
        <taxon>Clostridiaceae</taxon>
        <taxon>Clostridium</taxon>
    </lineage>
</organism>
<feature type="domain" description="Resolvase/invertase-type recombinase catalytic" evidence="2">
    <location>
        <begin position="1"/>
        <end position="135"/>
    </location>
</feature>
<dbReference type="EMBL" id="CP020953">
    <property type="protein sequence ID" value="AWI06704.1"/>
    <property type="molecule type" value="Genomic_DNA"/>
</dbReference>
<reference evidence="4" key="1">
    <citation type="submission" date="2017-04" db="EMBL/GenBank/DDBJ databases">
        <authorList>
            <person name="Song Y."/>
            <person name="Cho B.-K."/>
        </authorList>
    </citation>
    <scope>NUCLEOTIDE SEQUENCE [LARGE SCALE GENOMIC DNA]</scope>
    <source>
        <strain evidence="4">SL1</strain>
    </source>
</reference>
<name>A0A2U8DWS4_9CLOT</name>
<dbReference type="GO" id="GO:0003677">
    <property type="term" value="F:DNA binding"/>
    <property type="evidence" value="ECO:0007669"/>
    <property type="project" value="InterPro"/>
</dbReference>
<proteinExistence type="inferred from homology"/>
<dbReference type="PANTHER" id="PTHR30461">
    <property type="entry name" value="DNA-INVERTASE FROM LAMBDOID PROPHAGE"/>
    <property type="match status" value="1"/>
</dbReference>
<accession>A0A2U8DWS4</accession>
<dbReference type="Gene3D" id="3.40.50.1390">
    <property type="entry name" value="Resolvase, N-terminal catalytic domain"/>
    <property type="match status" value="1"/>
</dbReference>
<dbReference type="RefSeq" id="WP_032075289.1">
    <property type="nucleotide sequence ID" value="NZ_JIBU02000001.1"/>
</dbReference>
<dbReference type="InterPro" id="IPR036162">
    <property type="entry name" value="Resolvase-like_N_sf"/>
</dbReference>
<dbReference type="KEGG" id="cdrk:B9W14_20130"/>
<keyword evidence="4" id="KW-1185">Reference proteome</keyword>
<evidence type="ECO:0000313" key="4">
    <source>
        <dbReference type="Proteomes" id="UP000244910"/>
    </source>
</evidence>
<dbReference type="GO" id="GO:0000150">
    <property type="term" value="F:DNA strand exchange activity"/>
    <property type="evidence" value="ECO:0007669"/>
    <property type="project" value="InterPro"/>
</dbReference>
<dbReference type="PROSITE" id="PS51736">
    <property type="entry name" value="RECOMBINASES_3"/>
    <property type="match status" value="1"/>
</dbReference>
<dbReference type="Proteomes" id="UP000244910">
    <property type="component" value="Chromosome"/>
</dbReference>
<dbReference type="SMART" id="SM00857">
    <property type="entry name" value="Resolvase"/>
    <property type="match status" value="1"/>
</dbReference>
<protein>
    <submittedName>
        <fullName evidence="3">Resolvase</fullName>
    </submittedName>
</protein>
<evidence type="ECO:0000313" key="3">
    <source>
        <dbReference type="EMBL" id="AWI06704.1"/>
    </source>
</evidence>
<gene>
    <name evidence="3" type="ORF">B9W14_20130</name>
</gene>
<dbReference type="PANTHER" id="PTHR30461:SF26">
    <property type="entry name" value="RESOLVASE HOMOLOG YNEB"/>
    <property type="match status" value="1"/>
</dbReference>
<dbReference type="AlphaFoldDB" id="A0A2U8DWS4"/>
<dbReference type="Pfam" id="PF00239">
    <property type="entry name" value="Resolvase"/>
    <property type="match status" value="1"/>
</dbReference>
<dbReference type="SUPFAM" id="SSF53041">
    <property type="entry name" value="Resolvase-like"/>
    <property type="match status" value="1"/>
</dbReference>
<evidence type="ECO:0000256" key="1">
    <source>
        <dbReference type="ARBA" id="ARBA00009913"/>
    </source>
</evidence>